<keyword evidence="6 10" id="KW-0378">Hydrolase</keyword>
<evidence type="ECO:0000256" key="5">
    <source>
        <dbReference type="ARBA" id="ARBA00022729"/>
    </source>
</evidence>
<keyword evidence="12" id="KW-1185">Reference proteome</keyword>
<dbReference type="InterPro" id="IPR029058">
    <property type="entry name" value="AB_hydrolase_fold"/>
</dbReference>
<proteinExistence type="inferred from homology"/>
<evidence type="ECO:0000313" key="11">
    <source>
        <dbReference type="EMBL" id="CAI6331777.1"/>
    </source>
</evidence>
<sequence length="532" mass="58432">MFLRLRYFSLASLATSVWGADFQSRCDALGQNVQVQGYDDIRVNIAQYLPKGSVIDQFAEGTNVTCALPNPTVPVNLCRLGLQFSTSNASGVHMEAWLPEDWNSRFIAVGTGGLAGCIFYQDLAYVSSYGFASVSGNSGHNGTSAGAFYRQPQVFEDFVWRALYATTVIGKEVTKQFYEAPHKKSYFLGCSQGGRQGFKAAQSYPEMFDGIVAGAPGLNLPGLFQHMTRWLLEIGTDISNATIGLEGWSAIQNETLRQCDALDGSPDGLIEDNRRCKPDLSKLQCGTPEAPAVCLTSKQLDLVESFFSPWTVNGTLIYPGVVHTGDEVAHATILSSPEPVGYALEWPRFVSRQDPTWTLDQWTPADALLAVQQNFFNFNTYEGDLSAFRDRGAKLIHYHGQLDFLVDTSNSDRYYNHVAQTMEASPGQLDDFYRYFRISGLQHCTGGPGASLIGQGQGSPPPGDGAEDNVLTRIVEWVEGSEAPDTIRGTKFVNGDAAQGVDYKRKHCRYPLRNVYHGEGDGKDEEGWTCVD</sequence>
<evidence type="ECO:0000256" key="2">
    <source>
        <dbReference type="ARBA" id="ARBA00022487"/>
    </source>
</evidence>
<evidence type="ECO:0000256" key="1">
    <source>
        <dbReference type="ARBA" id="ARBA00006249"/>
    </source>
</evidence>
<evidence type="ECO:0000256" key="9">
    <source>
        <dbReference type="ARBA" id="ARBA00034075"/>
    </source>
</evidence>
<protein>
    <recommendedName>
        <fullName evidence="10">Carboxylic ester hydrolase</fullName>
        <ecNumber evidence="10">3.1.1.-</ecNumber>
    </recommendedName>
</protein>
<keyword evidence="3" id="KW-0624">Polysaccharide degradation</keyword>
<name>A0A9W4XHF3_9PLEO</name>
<keyword evidence="7" id="KW-0106">Calcium</keyword>
<dbReference type="Proteomes" id="UP001152607">
    <property type="component" value="Unassembled WGS sequence"/>
</dbReference>
<gene>
    <name evidence="11" type="ORF">PDIGIT_LOCUS4806</name>
</gene>
<evidence type="ECO:0000313" key="12">
    <source>
        <dbReference type="Proteomes" id="UP001152607"/>
    </source>
</evidence>
<dbReference type="InterPro" id="IPR011118">
    <property type="entry name" value="Tannase/feruloyl_esterase"/>
</dbReference>
<reference evidence="11" key="1">
    <citation type="submission" date="2023-01" db="EMBL/GenBank/DDBJ databases">
        <authorList>
            <person name="Van Ghelder C."/>
            <person name="Rancurel C."/>
        </authorList>
    </citation>
    <scope>NUCLEOTIDE SEQUENCE</scope>
    <source>
        <strain evidence="11">CNCM I-4278</strain>
    </source>
</reference>
<dbReference type="AlphaFoldDB" id="A0A9W4XHF3"/>
<accession>A0A9W4XHF3</accession>
<dbReference type="GO" id="GO:0030600">
    <property type="term" value="F:feruloyl esterase activity"/>
    <property type="evidence" value="ECO:0007669"/>
    <property type="project" value="UniProtKB-EC"/>
</dbReference>
<evidence type="ECO:0000256" key="8">
    <source>
        <dbReference type="ARBA" id="ARBA00023157"/>
    </source>
</evidence>
<dbReference type="PANTHER" id="PTHR33938">
    <property type="entry name" value="FERULOYL ESTERASE B-RELATED"/>
    <property type="match status" value="1"/>
</dbReference>
<evidence type="ECO:0000256" key="7">
    <source>
        <dbReference type="ARBA" id="ARBA00022837"/>
    </source>
</evidence>
<keyword evidence="2" id="KW-0719">Serine esterase</keyword>
<evidence type="ECO:0000256" key="6">
    <source>
        <dbReference type="ARBA" id="ARBA00022801"/>
    </source>
</evidence>
<feature type="chain" id="PRO_5041011833" description="Carboxylic ester hydrolase" evidence="10">
    <location>
        <begin position="20"/>
        <end position="532"/>
    </location>
</feature>
<dbReference type="OrthoDB" id="3039123at2759"/>
<keyword evidence="4" id="KW-0479">Metal-binding</keyword>
<keyword evidence="5 10" id="KW-0732">Signal</keyword>
<comment type="similarity">
    <text evidence="1 10">Belongs to the tannase family.</text>
</comment>
<dbReference type="EMBL" id="CAOQHR010000003">
    <property type="protein sequence ID" value="CAI6331777.1"/>
    <property type="molecule type" value="Genomic_DNA"/>
</dbReference>
<keyword evidence="3" id="KW-0858">Xylan degradation</keyword>
<comment type="caution">
    <text evidence="11">The sequence shown here is derived from an EMBL/GenBank/DDBJ whole genome shotgun (WGS) entry which is preliminary data.</text>
</comment>
<organism evidence="11 12">
    <name type="scientific">Periconia digitata</name>
    <dbReference type="NCBI Taxonomy" id="1303443"/>
    <lineage>
        <taxon>Eukaryota</taxon>
        <taxon>Fungi</taxon>
        <taxon>Dikarya</taxon>
        <taxon>Ascomycota</taxon>
        <taxon>Pezizomycotina</taxon>
        <taxon>Dothideomycetes</taxon>
        <taxon>Pleosporomycetidae</taxon>
        <taxon>Pleosporales</taxon>
        <taxon>Massarineae</taxon>
        <taxon>Periconiaceae</taxon>
        <taxon>Periconia</taxon>
    </lineage>
</organism>
<dbReference type="SUPFAM" id="SSF53474">
    <property type="entry name" value="alpha/beta-Hydrolases"/>
    <property type="match status" value="1"/>
</dbReference>
<keyword evidence="3" id="KW-0119">Carbohydrate metabolism</keyword>
<dbReference type="EC" id="3.1.1.-" evidence="10"/>
<keyword evidence="8" id="KW-1015">Disulfide bond</keyword>
<dbReference type="GO" id="GO:0045493">
    <property type="term" value="P:xylan catabolic process"/>
    <property type="evidence" value="ECO:0007669"/>
    <property type="project" value="UniProtKB-KW"/>
</dbReference>
<evidence type="ECO:0000256" key="4">
    <source>
        <dbReference type="ARBA" id="ARBA00022723"/>
    </source>
</evidence>
<dbReference type="GO" id="GO:0046872">
    <property type="term" value="F:metal ion binding"/>
    <property type="evidence" value="ECO:0007669"/>
    <property type="project" value="UniProtKB-KW"/>
</dbReference>
<evidence type="ECO:0000256" key="3">
    <source>
        <dbReference type="ARBA" id="ARBA00022651"/>
    </source>
</evidence>
<dbReference type="Gene3D" id="3.40.50.1820">
    <property type="entry name" value="alpha/beta hydrolase"/>
    <property type="match status" value="1"/>
</dbReference>
<comment type="catalytic activity">
    <reaction evidence="9">
        <text>feruloyl-polysaccharide + H2O = ferulate + polysaccharide.</text>
        <dbReference type="EC" id="3.1.1.73"/>
    </reaction>
</comment>
<evidence type="ECO:0000256" key="10">
    <source>
        <dbReference type="RuleBase" id="RU361238"/>
    </source>
</evidence>
<feature type="signal peptide" evidence="10">
    <location>
        <begin position="1"/>
        <end position="19"/>
    </location>
</feature>
<dbReference type="PANTHER" id="PTHR33938:SF15">
    <property type="entry name" value="FERULOYL ESTERASE B-RELATED"/>
    <property type="match status" value="1"/>
</dbReference>
<dbReference type="Pfam" id="PF07519">
    <property type="entry name" value="Tannase"/>
    <property type="match status" value="2"/>
</dbReference>